<dbReference type="AlphaFoldDB" id="A0A2S9IN72"/>
<gene>
    <name evidence="1" type="ORF">C5748_19005</name>
</gene>
<dbReference type="Proteomes" id="UP000239434">
    <property type="component" value="Unassembled WGS sequence"/>
</dbReference>
<evidence type="ECO:0000313" key="2">
    <source>
        <dbReference type="Proteomes" id="UP000239434"/>
    </source>
</evidence>
<dbReference type="EMBL" id="PVBR01000015">
    <property type="protein sequence ID" value="PRD41968.1"/>
    <property type="molecule type" value="Genomic_DNA"/>
</dbReference>
<organism evidence="1 2">
    <name type="scientific">Phyllobacterium phragmitis</name>
    <dbReference type="NCBI Taxonomy" id="2670329"/>
    <lineage>
        <taxon>Bacteria</taxon>
        <taxon>Pseudomonadati</taxon>
        <taxon>Pseudomonadota</taxon>
        <taxon>Alphaproteobacteria</taxon>
        <taxon>Hyphomicrobiales</taxon>
        <taxon>Phyllobacteriaceae</taxon>
        <taxon>Phyllobacterium</taxon>
    </lineage>
</organism>
<protein>
    <submittedName>
        <fullName evidence="1">Uncharacterized protein</fullName>
    </submittedName>
</protein>
<dbReference type="RefSeq" id="WP_105743501.1">
    <property type="nucleotide sequence ID" value="NZ_PVBR01000015.1"/>
</dbReference>
<sequence length="66" mass="7759">MNETDVKRIEVLSYVQQMLGELRWMAHSIDYPMLGYFIEMAYIESEDAIRSEREANSDRQKRDGAA</sequence>
<comment type="caution">
    <text evidence="1">The sequence shown here is derived from an EMBL/GenBank/DDBJ whole genome shotgun (WGS) entry which is preliminary data.</text>
</comment>
<proteinExistence type="predicted"/>
<evidence type="ECO:0000313" key="1">
    <source>
        <dbReference type="EMBL" id="PRD41968.1"/>
    </source>
</evidence>
<name>A0A2S9IN72_9HYPH</name>
<keyword evidence="2" id="KW-1185">Reference proteome</keyword>
<reference evidence="1 2" key="1">
    <citation type="submission" date="2018-02" db="EMBL/GenBank/DDBJ databases">
        <title>The draft genome of Phyllobacterium sp. 1N-3.</title>
        <authorList>
            <person name="Liu L."/>
            <person name="Li L."/>
            <person name="Zhang X."/>
            <person name="Wang T."/>
            <person name="Liang L."/>
        </authorList>
    </citation>
    <scope>NUCLEOTIDE SEQUENCE [LARGE SCALE GENOMIC DNA]</scope>
    <source>
        <strain evidence="1 2">1N-3</strain>
    </source>
</reference>
<accession>A0A2S9IN72</accession>